<keyword evidence="1" id="KW-1133">Transmembrane helix</keyword>
<evidence type="ECO:0000313" key="2">
    <source>
        <dbReference type="Ensembl" id="ENSCSAVP00000000471.1"/>
    </source>
</evidence>
<feature type="transmembrane region" description="Helical" evidence="1">
    <location>
        <begin position="20"/>
        <end position="37"/>
    </location>
</feature>
<evidence type="ECO:0000256" key="1">
    <source>
        <dbReference type="SAM" id="Phobius"/>
    </source>
</evidence>
<accession>H2Y573</accession>
<dbReference type="Proteomes" id="UP000007875">
    <property type="component" value="Unassembled WGS sequence"/>
</dbReference>
<dbReference type="AlphaFoldDB" id="H2Y573"/>
<dbReference type="Ensembl" id="ENSCSAVT00000000476.1">
    <property type="protein sequence ID" value="ENSCSAVP00000000471.1"/>
    <property type="gene ID" value="ENSCSAVG00000000272.1"/>
</dbReference>
<reference evidence="2" key="2">
    <citation type="submission" date="2025-08" db="UniProtKB">
        <authorList>
            <consortium name="Ensembl"/>
        </authorList>
    </citation>
    <scope>IDENTIFICATION</scope>
</reference>
<reference evidence="2" key="3">
    <citation type="submission" date="2025-09" db="UniProtKB">
        <authorList>
            <consortium name="Ensembl"/>
        </authorList>
    </citation>
    <scope>IDENTIFICATION</scope>
</reference>
<evidence type="ECO:0000313" key="3">
    <source>
        <dbReference type="Proteomes" id="UP000007875"/>
    </source>
</evidence>
<keyword evidence="1" id="KW-0812">Transmembrane</keyword>
<name>H2Y573_CIOSA</name>
<protein>
    <submittedName>
        <fullName evidence="2">Uncharacterized protein</fullName>
    </submittedName>
</protein>
<sequence length="104" mass="11732">MEDKRGSARAEMKLQYLLELFLEALCLEWAVMLALMLRDSSNLARVVRSSKPLDGVVDDSVPLETLQRARDCLSQIDKWAVSECPGTKLFSLTCEATCKRFMTS</sequence>
<keyword evidence="3" id="KW-1185">Reference proteome</keyword>
<keyword evidence="1" id="KW-0472">Membrane</keyword>
<organism evidence="2 3">
    <name type="scientific">Ciona savignyi</name>
    <name type="common">Pacific transparent sea squirt</name>
    <dbReference type="NCBI Taxonomy" id="51511"/>
    <lineage>
        <taxon>Eukaryota</taxon>
        <taxon>Metazoa</taxon>
        <taxon>Chordata</taxon>
        <taxon>Tunicata</taxon>
        <taxon>Ascidiacea</taxon>
        <taxon>Phlebobranchia</taxon>
        <taxon>Cionidae</taxon>
        <taxon>Ciona</taxon>
    </lineage>
</organism>
<proteinExistence type="predicted"/>
<dbReference type="HOGENOM" id="CLU_2249130_0_0_1"/>
<reference evidence="3" key="1">
    <citation type="submission" date="2003-08" db="EMBL/GenBank/DDBJ databases">
        <authorList>
            <person name="Birren B."/>
            <person name="Nusbaum C."/>
            <person name="Abebe A."/>
            <person name="Abouelleil A."/>
            <person name="Adekoya E."/>
            <person name="Ait-zahra M."/>
            <person name="Allen N."/>
            <person name="Allen T."/>
            <person name="An P."/>
            <person name="Anderson M."/>
            <person name="Anderson S."/>
            <person name="Arachchi H."/>
            <person name="Armbruster J."/>
            <person name="Bachantsang P."/>
            <person name="Baldwin J."/>
            <person name="Barry A."/>
            <person name="Bayul T."/>
            <person name="Blitshsteyn B."/>
            <person name="Bloom T."/>
            <person name="Blye J."/>
            <person name="Boguslavskiy L."/>
            <person name="Borowsky M."/>
            <person name="Boukhgalter B."/>
            <person name="Brunache A."/>
            <person name="Butler J."/>
            <person name="Calixte N."/>
            <person name="Calvo S."/>
            <person name="Camarata J."/>
            <person name="Campo K."/>
            <person name="Chang J."/>
            <person name="Cheshatsang Y."/>
            <person name="Citroen M."/>
            <person name="Collymore A."/>
            <person name="Considine T."/>
            <person name="Cook A."/>
            <person name="Cooke P."/>
            <person name="Corum B."/>
            <person name="Cuomo C."/>
            <person name="David R."/>
            <person name="Dawoe T."/>
            <person name="Degray S."/>
            <person name="Dodge S."/>
            <person name="Dooley K."/>
            <person name="Dorje P."/>
            <person name="Dorjee K."/>
            <person name="Dorris L."/>
            <person name="Duffey N."/>
            <person name="Dupes A."/>
            <person name="Elkins T."/>
            <person name="Engels R."/>
            <person name="Erickson J."/>
            <person name="Farina A."/>
            <person name="Faro S."/>
            <person name="Ferreira P."/>
            <person name="Fischer H."/>
            <person name="Fitzgerald M."/>
            <person name="Foley K."/>
            <person name="Gage D."/>
            <person name="Galagan J."/>
            <person name="Gearin G."/>
            <person name="Gnerre S."/>
            <person name="Gnirke A."/>
            <person name="Goyette A."/>
            <person name="Graham J."/>
            <person name="Grandbois E."/>
            <person name="Gyaltsen K."/>
            <person name="Hafez N."/>
            <person name="Hagopian D."/>
            <person name="Hagos B."/>
            <person name="Hall J."/>
            <person name="Hatcher B."/>
            <person name="Heller A."/>
            <person name="Higgins H."/>
            <person name="Honan T."/>
            <person name="Horn A."/>
            <person name="Houde N."/>
            <person name="Hughes L."/>
            <person name="Hulme W."/>
            <person name="Husby E."/>
            <person name="Iliev I."/>
            <person name="Jaffe D."/>
            <person name="Jones C."/>
            <person name="Kamal M."/>
            <person name="Kamat A."/>
            <person name="Kamvysselis M."/>
            <person name="Karlsson E."/>
            <person name="Kells C."/>
            <person name="Kieu A."/>
            <person name="Kisner P."/>
            <person name="Kodira C."/>
            <person name="Kulbokas E."/>
            <person name="Labutti K."/>
            <person name="Lama D."/>
            <person name="Landers T."/>
            <person name="Leger J."/>
            <person name="Levine S."/>
            <person name="Lewis D."/>
            <person name="Lewis T."/>
            <person name="Lindblad-toh K."/>
            <person name="Liu X."/>
            <person name="Lokyitsang T."/>
            <person name="Lokyitsang Y."/>
            <person name="Lucien O."/>
            <person name="Lui A."/>
            <person name="Ma L.J."/>
            <person name="Mabbitt R."/>
            <person name="Macdonald J."/>
            <person name="Maclean C."/>
            <person name="Major J."/>
            <person name="Manning J."/>
            <person name="Marabella R."/>
            <person name="Maru K."/>
            <person name="Matthews C."/>
            <person name="Mauceli E."/>
            <person name="Mccarthy M."/>
            <person name="Mcdonough S."/>
            <person name="Mcghee T."/>
            <person name="Meldrim J."/>
            <person name="Meneus L."/>
            <person name="Mesirov J."/>
            <person name="Mihalev A."/>
            <person name="Mihova T."/>
            <person name="Mikkelsen T."/>
            <person name="Mlenga V."/>
            <person name="Moru K."/>
            <person name="Mozes J."/>
            <person name="Mulrain L."/>
            <person name="Munson G."/>
            <person name="Naylor J."/>
            <person name="Newes C."/>
            <person name="Nguyen C."/>
            <person name="Nguyen N."/>
            <person name="Nguyen T."/>
            <person name="Nicol R."/>
            <person name="Nielsen C."/>
            <person name="Nizzari M."/>
            <person name="Norbu C."/>
            <person name="Norbu N."/>
            <person name="O'donnell P."/>
            <person name="Okoawo O."/>
            <person name="O'leary S."/>
            <person name="Omotosho B."/>
            <person name="O'neill K."/>
            <person name="Osman S."/>
            <person name="Parker S."/>
            <person name="Perrin D."/>
            <person name="Phunkhang P."/>
            <person name="Piqani B."/>
            <person name="Purcell S."/>
            <person name="Rachupka T."/>
            <person name="Ramasamy U."/>
            <person name="Rameau R."/>
            <person name="Ray V."/>
            <person name="Raymond C."/>
            <person name="Retta R."/>
            <person name="Richardson S."/>
            <person name="Rise C."/>
            <person name="Rodriguez J."/>
            <person name="Rogers J."/>
            <person name="Rogov P."/>
            <person name="Rutman M."/>
            <person name="Schupbach R."/>
            <person name="Seaman C."/>
            <person name="Settipalli S."/>
            <person name="Sharpe T."/>
            <person name="Sheridan J."/>
            <person name="Sherpa N."/>
            <person name="Shi J."/>
            <person name="Smirnov S."/>
            <person name="Smith C."/>
            <person name="Sougnez C."/>
            <person name="Spencer B."/>
            <person name="Stalker J."/>
            <person name="Stange-thomann N."/>
            <person name="Stavropoulos S."/>
            <person name="Stetson K."/>
            <person name="Stone C."/>
            <person name="Stone S."/>
            <person name="Stubbs M."/>
            <person name="Talamas J."/>
            <person name="Tchuinga P."/>
            <person name="Tenzing P."/>
            <person name="Tesfaye S."/>
            <person name="Theodore J."/>
            <person name="Thoulutsang Y."/>
            <person name="Topham K."/>
            <person name="Towey S."/>
            <person name="Tsamla T."/>
            <person name="Tsomo N."/>
            <person name="Vallee D."/>
            <person name="Vassiliev H."/>
            <person name="Venkataraman V."/>
            <person name="Vinson J."/>
            <person name="Vo A."/>
            <person name="Wade C."/>
            <person name="Wang S."/>
            <person name="Wangchuk T."/>
            <person name="Wangdi T."/>
            <person name="Whittaker C."/>
            <person name="Wilkinson J."/>
            <person name="Wu Y."/>
            <person name="Wyman D."/>
            <person name="Yadav S."/>
            <person name="Yang S."/>
            <person name="Yang X."/>
            <person name="Yeager S."/>
            <person name="Yee E."/>
            <person name="Young G."/>
            <person name="Zainoun J."/>
            <person name="Zembeck L."/>
            <person name="Zimmer A."/>
            <person name="Zody M."/>
            <person name="Lander E."/>
        </authorList>
    </citation>
    <scope>NUCLEOTIDE SEQUENCE [LARGE SCALE GENOMIC DNA]</scope>
</reference>